<dbReference type="HOGENOM" id="CLU_1777651_0_0_1"/>
<gene>
    <name evidence="2" type="ORF">GYMLUDRAFT_252381</name>
</gene>
<dbReference type="EMBL" id="KN834873">
    <property type="protein sequence ID" value="KIK51096.1"/>
    <property type="molecule type" value="Genomic_DNA"/>
</dbReference>
<name>A0A0D0BA11_9AGAR</name>
<evidence type="ECO:0000313" key="3">
    <source>
        <dbReference type="Proteomes" id="UP000053593"/>
    </source>
</evidence>
<dbReference type="Proteomes" id="UP000053593">
    <property type="component" value="Unassembled WGS sequence"/>
</dbReference>
<dbReference type="AlphaFoldDB" id="A0A0D0BA11"/>
<keyword evidence="3" id="KW-1185">Reference proteome</keyword>
<feature type="compositionally biased region" description="Low complexity" evidence="1">
    <location>
        <begin position="54"/>
        <end position="66"/>
    </location>
</feature>
<reference evidence="2 3" key="1">
    <citation type="submission" date="2014-04" db="EMBL/GenBank/DDBJ databases">
        <title>Evolutionary Origins and Diversification of the Mycorrhizal Mutualists.</title>
        <authorList>
            <consortium name="DOE Joint Genome Institute"/>
            <consortium name="Mycorrhizal Genomics Consortium"/>
            <person name="Kohler A."/>
            <person name="Kuo A."/>
            <person name="Nagy L.G."/>
            <person name="Floudas D."/>
            <person name="Copeland A."/>
            <person name="Barry K.W."/>
            <person name="Cichocki N."/>
            <person name="Veneault-Fourrey C."/>
            <person name="LaButti K."/>
            <person name="Lindquist E.A."/>
            <person name="Lipzen A."/>
            <person name="Lundell T."/>
            <person name="Morin E."/>
            <person name="Murat C."/>
            <person name="Riley R."/>
            <person name="Ohm R."/>
            <person name="Sun H."/>
            <person name="Tunlid A."/>
            <person name="Henrissat B."/>
            <person name="Grigoriev I.V."/>
            <person name="Hibbett D.S."/>
            <person name="Martin F."/>
        </authorList>
    </citation>
    <scope>NUCLEOTIDE SEQUENCE [LARGE SCALE GENOMIC DNA]</scope>
    <source>
        <strain evidence="2 3">FD-317 M1</strain>
    </source>
</reference>
<feature type="region of interest" description="Disordered" evidence="1">
    <location>
        <begin position="26"/>
        <end position="123"/>
    </location>
</feature>
<evidence type="ECO:0000256" key="1">
    <source>
        <dbReference type="SAM" id="MobiDB-lite"/>
    </source>
</evidence>
<proteinExistence type="predicted"/>
<sequence length="146" mass="15867">MANQALRLENIGLSILEPLIPAANILEEKHRRDTKDVSTEEDHDALPNRASPEASNSNSDCSASLSLRDDSNSYVPHHSNIFSSSSPHHYRTSNSVGKSDSGSSSDEEYHSCEALPDSGAIKGPDEMIYYSATKAIPSAKWDSFNS</sequence>
<feature type="compositionally biased region" description="Basic and acidic residues" evidence="1">
    <location>
        <begin position="26"/>
        <end position="46"/>
    </location>
</feature>
<accession>A0A0D0BA11</accession>
<evidence type="ECO:0000313" key="2">
    <source>
        <dbReference type="EMBL" id="KIK51096.1"/>
    </source>
</evidence>
<feature type="compositionally biased region" description="Low complexity" evidence="1">
    <location>
        <begin position="93"/>
        <end position="104"/>
    </location>
</feature>
<organism evidence="2 3">
    <name type="scientific">Collybiopsis luxurians FD-317 M1</name>
    <dbReference type="NCBI Taxonomy" id="944289"/>
    <lineage>
        <taxon>Eukaryota</taxon>
        <taxon>Fungi</taxon>
        <taxon>Dikarya</taxon>
        <taxon>Basidiomycota</taxon>
        <taxon>Agaricomycotina</taxon>
        <taxon>Agaricomycetes</taxon>
        <taxon>Agaricomycetidae</taxon>
        <taxon>Agaricales</taxon>
        <taxon>Marasmiineae</taxon>
        <taxon>Omphalotaceae</taxon>
        <taxon>Collybiopsis</taxon>
        <taxon>Collybiopsis luxurians</taxon>
    </lineage>
</organism>
<protein>
    <submittedName>
        <fullName evidence="2">Uncharacterized protein</fullName>
    </submittedName>
</protein>